<dbReference type="AlphaFoldDB" id="A0A6I2MSL3"/>
<name>A0A6I2MSL3_9FLAO</name>
<dbReference type="EMBL" id="WKJH01000024">
    <property type="protein sequence ID" value="MRX65535.1"/>
    <property type="molecule type" value="Genomic_DNA"/>
</dbReference>
<reference evidence="1 2" key="1">
    <citation type="submission" date="2019-11" db="EMBL/GenBank/DDBJ databases">
        <title>Maribacter lutea sp. nov., a marine bacterium isolated from intertidal sand.</title>
        <authorList>
            <person name="Liu A."/>
        </authorList>
    </citation>
    <scope>NUCLEOTIDE SEQUENCE [LARGE SCALE GENOMIC DNA]</scope>
    <source>
        <strain evidence="1 2">RZ05</strain>
    </source>
</reference>
<dbReference type="InterPro" id="IPR015946">
    <property type="entry name" value="KH_dom-like_a/b"/>
</dbReference>
<keyword evidence="2" id="KW-1185">Reference proteome</keyword>
<organism evidence="1 2">
    <name type="scientific">Maribacter luteus</name>
    <dbReference type="NCBI Taxonomy" id="2594478"/>
    <lineage>
        <taxon>Bacteria</taxon>
        <taxon>Pseudomonadati</taxon>
        <taxon>Bacteroidota</taxon>
        <taxon>Flavobacteriia</taxon>
        <taxon>Flavobacteriales</taxon>
        <taxon>Flavobacteriaceae</taxon>
        <taxon>Maribacter</taxon>
    </lineage>
</organism>
<evidence type="ECO:0000313" key="1">
    <source>
        <dbReference type="EMBL" id="MRX65535.1"/>
    </source>
</evidence>
<comment type="caution">
    <text evidence="1">The sequence shown here is derived from an EMBL/GenBank/DDBJ whole genome shotgun (WGS) entry which is preliminary data.</text>
</comment>
<dbReference type="InterPro" id="IPR052707">
    <property type="entry name" value="OsmC_Ohr_Peroxiredoxin"/>
</dbReference>
<dbReference type="RefSeq" id="WP_154368436.1">
    <property type="nucleotide sequence ID" value="NZ_CANMYZ010000006.1"/>
</dbReference>
<dbReference type="PANTHER" id="PTHR42830:SF2">
    <property type="entry name" value="OSMC_OHR FAMILY PROTEIN"/>
    <property type="match status" value="1"/>
</dbReference>
<dbReference type="InterPro" id="IPR003718">
    <property type="entry name" value="OsmC/Ohr_fam"/>
</dbReference>
<dbReference type="PANTHER" id="PTHR42830">
    <property type="entry name" value="OSMOTICALLY INDUCIBLE FAMILY PROTEIN"/>
    <property type="match status" value="1"/>
</dbReference>
<evidence type="ECO:0000313" key="2">
    <source>
        <dbReference type="Proteomes" id="UP000443153"/>
    </source>
</evidence>
<sequence length="154" mass="17247">MEAHYFNVDVNWKKERLGEMCSPELNLETNNCVEVATPPEFPKGIPGKWSPEHLFTAAVNSCLMTTFLAIAENSKLEFLDFKCKSKGKLDRIEGKFLMTEIILEPTVTISDGKYKEKAEKILLKSEAACLISNSIKSKITMVPTILVQQSHPIG</sequence>
<dbReference type="SUPFAM" id="SSF82784">
    <property type="entry name" value="OsmC-like"/>
    <property type="match status" value="1"/>
</dbReference>
<protein>
    <submittedName>
        <fullName evidence="1">OsmC family peroxiredoxin</fullName>
    </submittedName>
</protein>
<dbReference type="Gene3D" id="3.30.300.20">
    <property type="match status" value="1"/>
</dbReference>
<proteinExistence type="predicted"/>
<gene>
    <name evidence="1" type="ORF">GJ691_15375</name>
</gene>
<accession>A0A6I2MSL3</accession>
<dbReference type="Pfam" id="PF02566">
    <property type="entry name" value="OsmC"/>
    <property type="match status" value="1"/>
</dbReference>
<dbReference type="OrthoDB" id="9795405at2"/>
<dbReference type="InterPro" id="IPR036102">
    <property type="entry name" value="OsmC/Ohrsf"/>
</dbReference>
<dbReference type="Proteomes" id="UP000443153">
    <property type="component" value="Unassembled WGS sequence"/>
</dbReference>